<dbReference type="SUPFAM" id="SSF81383">
    <property type="entry name" value="F-box domain"/>
    <property type="match status" value="1"/>
</dbReference>
<accession>A0A9P9AKE9</accession>
<sequence length="476" mass="54665">MENETGNKSAIDSVINSFAGSFALRPKRDQSASWSSLPPELRNDILARILNGATNLSSCAAVCTEWQDFLENSTFSRLDISASDLDDFDKCMNARRRELISHICLAIRVPAYHHLTFSERASPNGSLVREGIWKLFSILSTWEPSKQGLTLELKAESPSDGFHLWYYDPLYENRLRFMAWALGRFVVTIADDGTELPFPQRLPTVNAVTSLDVSQQLHHRFSPKVLQLMLRKLPRVESIFYEPFYTEHRYKQLGYDMIHKSFIEQCLPQTLKRVTLFEHAHPSRHVPADYTRDVPYLGPRVEYDGPAVALAKRSISLEYLSVSVMVDARQFFDACELGWTWHNLQYLELTSPLLTDVETRDEVSDLLYNAGITALNMPQLHNMILWNGMREEAGAFIYCKKSKEDGLPSITWRGTWTPYLHRYVTVTWDVVAETFTRQRIRMDYEWIDGSGINDIMDARVALKLVDLVEPQPGADR</sequence>
<evidence type="ECO:0000259" key="1">
    <source>
        <dbReference type="Pfam" id="PF20183"/>
    </source>
</evidence>
<keyword evidence="3" id="KW-1185">Reference proteome</keyword>
<evidence type="ECO:0000313" key="2">
    <source>
        <dbReference type="EMBL" id="KAH6877244.1"/>
    </source>
</evidence>
<organism evidence="2 3">
    <name type="scientific">Thelonectria olida</name>
    <dbReference type="NCBI Taxonomy" id="1576542"/>
    <lineage>
        <taxon>Eukaryota</taxon>
        <taxon>Fungi</taxon>
        <taxon>Dikarya</taxon>
        <taxon>Ascomycota</taxon>
        <taxon>Pezizomycotina</taxon>
        <taxon>Sordariomycetes</taxon>
        <taxon>Hypocreomycetidae</taxon>
        <taxon>Hypocreales</taxon>
        <taxon>Nectriaceae</taxon>
        <taxon>Thelonectria</taxon>
    </lineage>
</organism>
<dbReference type="OrthoDB" id="3728558at2759"/>
<comment type="caution">
    <text evidence="2">The sequence shown here is derived from an EMBL/GenBank/DDBJ whole genome shotgun (WGS) entry which is preliminary data.</text>
</comment>
<dbReference type="AlphaFoldDB" id="A0A9P9AKE9"/>
<evidence type="ECO:0000313" key="3">
    <source>
        <dbReference type="Proteomes" id="UP000777438"/>
    </source>
</evidence>
<dbReference type="Pfam" id="PF20183">
    <property type="entry name" value="DUF6546"/>
    <property type="match status" value="1"/>
</dbReference>
<name>A0A9P9AKE9_9HYPO</name>
<dbReference type="InterPro" id="IPR046676">
    <property type="entry name" value="DUF6546"/>
</dbReference>
<proteinExistence type="predicted"/>
<dbReference type="EMBL" id="JAGPYM010000030">
    <property type="protein sequence ID" value="KAH6877244.1"/>
    <property type="molecule type" value="Genomic_DNA"/>
</dbReference>
<protein>
    <recommendedName>
        <fullName evidence="1">DUF6546 domain-containing protein</fullName>
    </recommendedName>
</protein>
<feature type="domain" description="DUF6546" evidence="1">
    <location>
        <begin position="267"/>
        <end position="467"/>
    </location>
</feature>
<reference evidence="2 3" key="1">
    <citation type="journal article" date="2021" name="Nat. Commun.">
        <title>Genetic determinants of endophytism in the Arabidopsis root mycobiome.</title>
        <authorList>
            <person name="Mesny F."/>
            <person name="Miyauchi S."/>
            <person name="Thiergart T."/>
            <person name="Pickel B."/>
            <person name="Atanasova L."/>
            <person name="Karlsson M."/>
            <person name="Huettel B."/>
            <person name="Barry K.W."/>
            <person name="Haridas S."/>
            <person name="Chen C."/>
            <person name="Bauer D."/>
            <person name="Andreopoulos W."/>
            <person name="Pangilinan J."/>
            <person name="LaButti K."/>
            <person name="Riley R."/>
            <person name="Lipzen A."/>
            <person name="Clum A."/>
            <person name="Drula E."/>
            <person name="Henrissat B."/>
            <person name="Kohler A."/>
            <person name="Grigoriev I.V."/>
            <person name="Martin F.M."/>
            <person name="Hacquard S."/>
        </authorList>
    </citation>
    <scope>NUCLEOTIDE SEQUENCE [LARGE SCALE GENOMIC DNA]</scope>
    <source>
        <strain evidence="2 3">MPI-CAGE-CH-0241</strain>
    </source>
</reference>
<gene>
    <name evidence="2" type="ORF">B0T10DRAFT_520287</name>
</gene>
<dbReference type="InterPro" id="IPR036047">
    <property type="entry name" value="F-box-like_dom_sf"/>
</dbReference>
<dbReference type="Proteomes" id="UP000777438">
    <property type="component" value="Unassembled WGS sequence"/>
</dbReference>